<sequence>MKLSIVVPVYNEEESIEIFIKEVEEKTKSLPLEKIFYFVNDGSTDKTLKIIKKLAEKRDDIQYISFSRNFGKEAALLAGLEVAVGDFVTIMDVDLQDPPEMLPEMFEKLQEGYDVVGTRRTSRTGEPPIRSFFAKLFYKIINKISKTQIVDGARDYRLMTRQVVDSILKLQESNRFSKGLFSWVGYEIIYLEYENRERSRGQTSWSFWSLLRYSVDGFVNFSELPLNIATFVGILCFFISIILSLFYTVKTLVWGDSVQGFPTLVILVLMLGGLQLLASGIIGKYLAKTFIEVKKRPNYIIKESNIKSEDEPLNNQKGKRLVM</sequence>
<evidence type="ECO:0000256" key="1">
    <source>
        <dbReference type="ARBA" id="ARBA00004651"/>
    </source>
</evidence>
<dbReference type="InterPro" id="IPR029044">
    <property type="entry name" value="Nucleotide-diphossugar_trans"/>
</dbReference>
<evidence type="ECO:0000313" key="14">
    <source>
        <dbReference type="Proteomes" id="UP000192067"/>
    </source>
</evidence>
<dbReference type="SUPFAM" id="SSF53448">
    <property type="entry name" value="Nucleotide-diphospho-sugar transferases"/>
    <property type="match status" value="1"/>
</dbReference>
<evidence type="ECO:0000313" key="12">
    <source>
        <dbReference type="EMBL" id="GAM81758.1"/>
    </source>
</evidence>
<dbReference type="GO" id="GO:0016757">
    <property type="term" value="F:glycosyltransferase activity"/>
    <property type="evidence" value="ECO:0007669"/>
    <property type="project" value="UniProtKB-KW"/>
</dbReference>
<feature type="transmembrane region" description="Helical" evidence="9">
    <location>
        <begin position="261"/>
        <end position="287"/>
    </location>
</feature>
<name>A0A0A7T3M8_LACLL</name>
<organism evidence="12 13">
    <name type="scientific">Lactococcus lactis subsp. lactis</name>
    <name type="common">Streptococcus lactis</name>
    <dbReference type="NCBI Taxonomy" id="1360"/>
    <lineage>
        <taxon>Bacteria</taxon>
        <taxon>Bacillati</taxon>
        <taxon>Bacillota</taxon>
        <taxon>Bacilli</taxon>
        <taxon>Lactobacillales</taxon>
        <taxon>Streptococcaceae</taxon>
        <taxon>Lactococcus</taxon>
    </lineage>
</organism>
<evidence type="ECO:0000256" key="3">
    <source>
        <dbReference type="ARBA" id="ARBA00022676"/>
    </source>
</evidence>
<feature type="domain" description="Glycosyltransferase 2-like" evidence="10">
    <location>
        <begin position="4"/>
        <end position="167"/>
    </location>
</feature>
<dbReference type="Proteomes" id="UP000192067">
    <property type="component" value="Chromosome"/>
</dbReference>
<evidence type="ECO:0000256" key="5">
    <source>
        <dbReference type="ARBA" id="ARBA00022692"/>
    </source>
</evidence>
<dbReference type="RefSeq" id="WP_021723287.1">
    <property type="nucleotide sequence ID" value="NZ_BAABQR010000003.1"/>
</dbReference>
<keyword evidence="4 12" id="KW-0808">Transferase</keyword>
<dbReference type="GO" id="GO:0005886">
    <property type="term" value="C:plasma membrane"/>
    <property type="evidence" value="ECO:0007669"/>
    <property type="project" value="UniProtKB-SubCell"/>
</dbReference>
<evidence type="ECO:0000256" key="8">
    <source>
        <dbReference type="ARBA" id="ARBA00038152"/>
    </source>
</evidence>
<reference evidence="11 14" key="2">
    <citation type="journal article" date="2017" name="BMC Genomics">
        <title>Comparative and functional genomics of the Lactococcus lactis taxon; insights into evolution and niche adaptation.</title>
        <authorList>
            <person name="Kelleher P."/>
            <person name="Bottacini F."/>
            <person name="Mahony J."/>
            <person name="Kilcawley K.N."/>
            <person name="van Sinderen D."/>
        </authorList>
    </citation>
    <scope>NUCLEOTIDE SEQUENCE [LARGE SCALE GENOMIC DNA]</scope>
    <source>
        <strain evidence="11 14">UC11</strain>
    </source>
</reference>
<evidence type="ECO:0000256" key="2">
    <source>
        <dbReference type="ARBA" id="ARBA00022475"/>
    </source>
</evidence>
<gene>
    <name evidence="12" type="ORF">JCM5805K_2882</name>
    <name evidence="11" type="ORF">LLUC11_0114</name>
</gene>
<dbReference type="EMBL" id="BBSI01000041">
    <property type="protein sequence ID" value="GAM81758.1"/>
    <property type="molecule type" value="Genomic_DNA"/>
</dbReference>
<dbReference type="PATRIC" id="fig|1360.113.peg.92"/>
<dbReference type="PANTHER" id="PTHR48090">
    <property type="entry name" value="UNDECAPRENYL-PHOSPHATE 4-DEOXY-4-FORMAMIDO-L-ARABINOSE TRANSFERASE-RELATED"/>
    <property type="match status" value="1"/>
</dbReference>
<dbReference type="FunFam" id="3.90.550.10:FF:000079">
    <property type="entry name" value="Probable glycosyl transferase"/>
    <property type="match status" value="1"/>
</dbReference>
<accession>A0A0A7T3M8</accession>
<keyword evidence="3" id="KW-0328">Glycosyltransferase</keyword>
<dbReference type="Pfam" id="PF00535">
    <property type="entry name" value="Glycos_transf_2"/>
    <property type="match status" value="1"/>
</dbReference>
<protein>
    <submittedName>
        <fullName evidence="11 12">Glycosyltransferase</fullName>
    </submittedName>
</protein>
<evidence type="ECO:0000256" key="9">
    <source>
        <dbReference type="SAM" id="Phobius"/>
    </source>
</evidence>
<dbReference type="CDD" id="cd04187">
    <property type="entry name" value="DPM1_like_bac"/>
    <property type="match status" value="1"/>
</dbReference>
<dbReference type="AlphaFoldDB" id="A0A0A7T3M8"/>
<dbReference type="InterPro" id="IPR050256">
    <property type="entry name" value="Glycosyltransferase_2"/>
</dbReference>
<evidence type="ECO:0000256" key="4">
    <source>
        <dbReference type="ARBA" id="ARBA00022679"/>
    </source>
</evidence>
<dbReference type="PANTHER" id="PTHR48090:SF8">
    <property type="entry name" value="GLYCOSYLTRANSFERASE CSBB-RELATED"/>
    <property type="match status" value="1"/>
</dbReference>
<reference evidence="12 13" key="1">
    <citation type="submission" date="2015-01" db="EMBL/GenBank/DDBJ databases">
        <title>Lactococcus lactis subsp.lactis JCM 5805 whole genome shotgun sequence.</title>
        <authorList>
            <person name="Fujii T."/>
            <person name="Tomita Y."/>
            <person name="Ikushima S."/>
            <person name="Fujiwara D."/>
        </authorList>
    </citation>
    <scope>NUCLEOTIDE SEQUENCE [LARGE SCALE GENOMIC DNA]</scope>
    <source>
        <strain evidence="12 13">JCM 5805</strain>
    </source>
</reference>
<keyword evidence="6 9" id="KW-1133">Transmembrane helix</keyword>
<keyword evidence="7 9" id="KW-0472">Membrane</keyword>
<dbReference type="Gene3D" id="3.90.550.10">
    <property type="entry name" value="Spore Coat Polysaccharide Biosynthesis Protein SpsA, Chain A"/>
    <property type="match status" value="1"/>
</dbReference>
<keyword evidence="5 9" id="KW-0812">Transmembrane</keyword>
<feature type="transmembrane region" description="Helical" evidence="9">
    <location>
        <begin position="228"/>
        <end position="249"/>
    </location>
</feature>
<evidence type="ECO:0000313" key="11">
    <source>
        <dbReference type="EMBL" id="ARE12450.1"/>
    </source>
</evidence>
<dbReference type="EMBL" id="CP015904">
    <property type="protein sequence ID" value="ARE12450.1"/>
    <property type="molecule type" value="Genomic_DNA"/>
</dbReference>
<evidence type="ECO:0000256" key="7">
    <source>
        <dbReference type="ARBA" id="ARBA00023136"/>
    </source>
</evidence>
<evidence type="ECO:0000259" key="10">
    <source>
        <dbReference type="Pfam" id="PF00535"/>
    </source>
</evidence>
<dbReference type="InterPro" id="IPR001173">
    <property type="entry name" value="Glyco_trans_2-like"/>
</dbReference>
<evidence type="ECO:0000256" key="6">
    <source>
        <dbReference type="ARBA" id="ARBA00022989"/>
    </source>
</evidence>
<dbReference type="Proteomes" id="UP000031847">
    <property type="component" value="Unassembled WGS sequence"/>
</dbReference>
<comment type="subcellular location">
    <subcellularLocation>
        <location evidence="1">Cell membrane</location>
        <topology evidence="1">Multi-pass membrane protein</topology>
    </subcellularLocation>
</comment>
<comment type="similarity">
    <text evidence="8">Belongs to the glycosyltransferase 2 family. GtrB subfamily.</text>
</comment>
<evidence type="ECO:0000313" key="13">
    <source>
        <dbReference type="Proteomes" id="UP000031847"/>
    </source>
</evidence>
<proteinExistence type="inferred from homology"/>
<keyword evidence="2" id="KW-1003">Cell membrane</keyword>